<feature type="binding site" evidence="12">
    <location>
        <position position="520"/>
    </location>
    <ligand>
        <name>Zn(2+)</name>
        <dbReference type="ChEBI" id="CHEBI:29105"/>
        <label>1</label>
    </ligand>
</feature>
<keyword evidence="9 12" id="KW-0238">DNA-binding</keyword>
<evidence type="ECO:0000256" key="10">
    <source>
        <dbReference type="ARBA" id="ARBA00023235"/>
    </source>
</evidence>
<reference evidence="15 16" key="1">
    <citation type="submission" date="2009-01" db="EMBL/GenBank/DDBJ databases">
        <authorList>
            <person name="Fulton L."/>
            <person name="Clifton S."/>
            <person name="Fulton B."/>
            <person name="Xu J."/>
            <person name="Minx P."/>
            <person name="Pepin K.H."/>
            <person name="Johnson M."/>
            <person name="Bhonagiri V."/>
            <person name="Nash W.E."/>
            <person name="Mardis E.R."/>
            <person name="Wilson R.K."/>
        </authorList>
    </citation>
    <scope>NUCLEOTIDE SEQUENCE [LARGE SCALE GENOMIC DNA]</scope>
    <source>
        <strain evidence="15 16">DSM 5476</strain>
    </source>
</reference>
<comment type="catalytic activity">
    <reaction evidence="12">
        <text>Couples ATP hydrolysis with the unwinding of duplex DNA by translocating in the 3'-5' direction.</text>
        <dbReference type="EC" id="5.6.2.4"/>
    </reaction>
</comment>
<keyword evidence="2 12" id="KW-0235">DNA replication</keyword>
<dbReference type="InterPro" id="IPR001650">
    <property type="entry name" value="Helicase_C-like"/>
</dbReference>
<keyword evidence="16" id="KW-1185">Reference proteome</keyword>
<dbReference type="GO" id="GO:0006310">
    <property type="term" value="P:DNA recombination"/>
    <property type="evidence" value="ECO:0007669"/>
    <property type="project" value="InterPro"/>
</dbReference>
<dbReference type="Pfam" id="PF00271">
    <property type="entry name" value="Helicase_C"/>
    <property type="match status" value="1"/>
</dbReference>
<dbReference type="SMART" id="SM00487">
    <property type="entry name" value="DEXDc"/>
    <property type="match status" value="1"/>
</dbReference>
<feature type="binding site" evidence="12">
    <location>
        <position position="529"/>
    </location>
    <ligand>
        <name>Zn(2+)</name>
        <dbReference type="ChEBI" id="CHEBI:29105"/>
        <label>2</label>
    </ligand>
</feature>
<dbReference type="EMBL" id="ACEC01000093">
    <property type="protein sequence ID" value="EEG29636.1"/>
    <property type="molecule type" value="Genomic_DNA"/>
</dbReference>
<dbReference type="GO" id="GO:0006302">
    <property type="term" value="P:double-strand break repair"/>
    <property type="evidence" value="ECO:0007669"/>
    <property type="project" value="InterPro"/>
</dbReference>
<proteinExistence type="inferred from homology"/>
<keyword evidence="6 12" id="KW-0347">Helicase</keyword>
<organism evidence="15 16">
    <name type="scientific">[Clostridium] methylpentosum DSM 5476</name>
    <dbReference type="NCBI Taxonomy" id="537013"/>
    <lineage>
        <taxon>Bacteria</taxon>
        <taxon>Bacillati</taxon>
        <taxon>Bacillota</taxon>
        <taxon>Clostridia</taxon>
        <taxon>Eubacteriales</taxon>
        <taxon>Oscillospiraceae</taxon>
        <taxon>Oscillospiraceae incertae sedis</taxon>
    </lineage>
</organism>
<protein>
    <recommendedName>
        <fullName evidence="12">Replication restart protein PriA</fullName>
    </recommendedName>
    <alternativeName>
        <fullName evidence="12">ATP-dependent DNA helicase PriA</fullName>
        <ecNumber evidence="12">5.6.2.4</ecNumber>
    </alternativeName>
    <alternativeName>
        <fullName evidence="12">DNA 3'-5' helicase PriA</fullName>
    </alternativeName>
</protein>
<dbReference type="InterPro" id="IPR005259">
    <property type="entry name" value="PriA"/>
</dbReference>
<dbReference type="Pfam" id="PF00270">
    <property type="entry name" value="DEAD"/>
    <property type="match status" value="1"/>
</dbReference>
<dbReference type="EC" id="5.6.2.4" evidence="12"/>
<evidence type="ECO:0000313" key="16">
    <source>
        <dbReference type="Proteomes" id="UP000003340"/>
    </source>
</evidence>
<comment type="cofactor">
    <cofactor evidence="12">
        <name>Zn(2+)</name>
        <dbReference type="ChEBI" id="CHEBI:29105"/>
    </cofactor>
    <text evidence="12">Binds 2 zinc ions per subunit.</text>
</comment>
<dbReference type="SUPFAM" id="SSF52540">
    <property type="entry name" value="P-loop containing nucleoside triphosphate hydrolases"/>
    <property type="match status" value="2"/>
</dbReference>
<dbReference type="NCBIfam" id="TIGR00595">
    <property type="entry name" value="priA"/>
    <property type="match status" value="1"/>
</dbReference>
<feature type="binding site" evidence="12">
    <location>
        <position position="560"/>
    </location>
    <ligand>
        <name>Zn(2+)</name>
        <dbReference type="ChEBI" id="CHEBI:29105"/>
        <label>1</label>
    </ligand>
</feature>
<evidence type="ECO:0000256" key="5">
    <source>
        <dbReference type="ARBA" id="ARBA00022801"/>
    </source>
</evidence>
<dbReference type="GO" id="GO:1990077">
    <property type="term" value="C:primosome complex"/>
    <property type="evidence" value="ECO:0007669"/>
    <property type="project" value="UniProtKB-UniRule"/>
</dbReference>
<dbReference type="PROSITE" id="PS51192">
    <property type="entry name" value="HELICASE_ATP_BIND_1"/>
    <property type="match status" value="1"/>
</dbReference>
<dbReference type="InterPro" id="IPR041222">
    <property type="entry name" value="PriA_3primeBD"/>
</dbReference>
<keyword evidence="1 12" id="KW-0639">Primosome</keyword>
<evidence type="ECO:0000256" key="3">
    <source>
        <dbReference type="ARBA" id="ARBA00022723"/>
    </source>
</evidence>
<evidence type="ECO:0000313" key="15">
    <source>
        <dbReference type="EMBL" id="EEG29636.1"/>
    </source>
</evidence>
<feature type="domain" description="Helicase C-terminal" evidence="14">
    <location>
        <begin position="552"/>
        <end position="705"/>
    </location>
</feature>
<feature type="domain" description="Helicase ATP-binding" evidence="13">
    <location>
        <begin position="289"/>
        <end position="456"/>
    </location>
</feature>
<evidence type="ECO:0000256" key="4">
    <source>
        <dbReference type="ARBA" id="ARBA00022741"/>
    </source>
</evidence>
<feature type="binding site" evidence="12">
    <location>
        <position position="547"/>
    </location>
    <ligand>
        <name>Zn(2+)</name>
        <dbReference type="ChEBI" id="CHEBI:29105"/>
        <label>2</label>
    </ligand>
</feature>
<dbReference type="STRING" id="537013.CLOSTMETH_02649"/>
<dbReference type="CDD" id="cd18804">
    <property type="entry name" value="SF2_C_priA"/>
    <property type="match status" value="1"/>
</dbReference>
<evidence type="ECO:0000256" key="9">
    <source>
        <dbReference type="ARBA" id="ARBA00023125"/>
    </source>
</evidence>
<evidence type="ECO:0000256" key="8">
    <source>
        <dbReference type="ARBA" id="ARBA00022840"/>
    </source>
</evidence>
<dbReference type="HOGENOM" id="CLU_013353_3_1_9"/>
<dbReference type="InterPro" id="IPR041236">
    <property type="entry name" value="PriA_C"/>
</dbReference>
<dbReference type="Gene3D" id="3.40.50.300">
    <property type="entry name" value="P-loop containing nucleotide triphosphate hydrolases"/>
    <property type="match status" value="2"/>
</dbReference>
<keyword evidence="8 12" id="KW-0067">ATP-binding</keyword>
<comment type="caution">
    <text evidence="15">The sequence shown here is derived from an EMBL/GenBank/DDBJ whole genome shotgun (WGS) entry which is preliminary data.</text>
</comment>
<feature type="binding site" evidence="12">
    <location>
        <position position="517"/>
    </location>
    <ligand>
        <name>Zn(2+)</name>
        <dbReference type="ChEBI" id="CHEBI:29105"/>
        <label>1</label>
    </ligand>
</feature>
<dbReference type="AlphaFoldDB" id="C0EFK7"/>
<dbReference type="FunFam" id="3.40.50.300:FF:000489">
    <property type="entry name" value="Primosome assembly protein PriA"/>
    <property type="match status" value="1"/>
</dbReference>
<dbReference type="Pfam" id="PF18319">
    <property type="entry name" value="Zn_ribbon_PriA"/>
    <property type="match status" value="1"/>
</dbReference>
<gene>
    <name evidence="12 15" type="primary">priA</name>
    <name evidence="15" type="ORF">CLOSTMETH_02649</name>
</gene>
<dbReference type="InterPro" id="IPR040498">
    <property type="entry name" value="PriA_CRR"/>
</dbReference>
<dbReference type="InterPro" id="IPR042115">
    <property type="entry name" value="PriA_3primeBD_sf"/>
</dbReference>
<dbReference type="GO" id="GO:0006270">
    <property type="term" value="P:DNA replication initiation"/>
    <property type="evidence" value="ECO:0007669"/>
    <property type="project" value="TreeGrafter"/>
</dbReference>
<dbReference type="GO" id="GO:0003677">
    <property type="term" value="F:DNA binding"/>
    <property type="evidence" value="ECO:0007669"/>
    <property type="project" value="UniProtKB-UniRule"/>
</dbReference>
<dbReference type="Gene3D" id="3.40.1440.60">
    <property type="entry name" value="PriA, 3(prime) DNA-binding domain"/>
    <property type="match status" value="1"/>
</dbReference>
<dbReference type="InterPro" id="IPR011545">
    <property type="entry name" value="DEAD/DEAH_box_helicase_dom"/>
</dbReference>
<dbReference type="HAMAP" id="MF_00983">
    <property type="entry name" value="PriA"/>
    <property type="match status" value="1"/>
</dbReference>
<evidence type="ECO:0000256" key="12">
    <source>
        <dbReference type="HAMAP-Rule" id="MF_00983"/>
    </source>
</evidence>
<name>C0EFK7_9FIRM</name>
<dbReference type="PROSITE" id="PS51194">
    <property type="entry name" value="HELICASE_CTER"/>
    <property type="match status" value="1"/>
</dbReference>
<evidence type="ECO:0000259" key="13">
    <source>
        <dbReference type="PROSITE" id="PS51192"/>
    </source>
</evidence>
<reference evidence="15 16" key="2">
    <citation type="submission" date="2009-02" db="EMBL/GenBank/DDBJ databases">
        <title>Draft genome sequence of Clostridium methylpentosum (DSM 5476).</title>
        <authorList>
            <person name="Sudarsanam P."/>
            <person name="Ley R."/>
            <person name="Guruge J."/>
            <person name="Turnbaugh P.J."/>
            <person name="Mahowald M."/>
            <person name="Liep D."/>
            <person name="Gordon J."/>
        </authorList>
    </citation>
    <scope>NUCLEOTIDE SEQUENCE [LARGE SCALE GENOMIC DNA]</scope>
    <source>
        <strain evidence="15 16">DSM 5476</strain>
    </source>
</reference>
<sequence>MATVAKVAVEKTSIRFDKLFDYVIPDSLIQQIQVGCRVSVPFGHGNKYRQGVVLDIENVESTAKLKQISAVLDPQSILSSEMVDIIKYLVSTTFCTYYEAVRTVLPAGFSYQIQKTYRLGDAAVSVDRDQLSPLEAEILHILLNAQSQEEIDRAVERQIELHHRAEIDRLTERNILIPESDVKRKVGDKTVNMVRLAQDFDPGAVKLSVKQKRVTDLLGDVGFAAIREACYLCGVTDIVVKNLAKRGVVELYEREVYRNPYADARQSVQPDEIVLMPAQQRVFEGILRQYQENTPSAALLHGVTGSGKTQVFIKLFDAVIRSGKQAVLLVPEISLTPQMLAKFQSVFGKRVAVMHSSLSLGEQLDEYKRIKDGDAQIVIGTRSAVFAPFDNIGLIILDEEGEPTYKSADMAPRYHARDIAKYRCLKHGALLLLASATPSVESYYNAKSGKYTLYELKERYAEAVLPEVSVIDMRNEPSSMVSGVSELLAEELYRNLETGEQSILLLNRRGYNSALTCVDCGWVAECPHCSVAMTYHRANGYLMCHYCGCAQEVVKTCPQCGGKHILLTGQGTQKIEDELEGYFPKARILRMDADTTYSRALLEEKISQFAKGEYDILVGTQIVAKGLNFKNVTLVGVLSADSMLYSNDFKAPERAFSLLTQVVGRSGRGQKPGRAYIQTYNPDNPVIQQAATQNYAAFYEDEIITRKAFFYPPFCDICLIGITGVKEAEVEHCARLFAQILKTSAQGLTENIPLKVLGRSKPAIYRMNNKYRQRIILKCRNNANFRRYMHKLLRMAASRKEFSNVHLYADINGEIN</sequence>
<dbReference type="InterPro" id="IPR014001">
    <property type="entry name" value="Helicase_ATP-bd"/>
</dbReference>
<comment type="function">
    <text evidence="12">Initiates the restart of stalled replication forks, which reloads the replicative helicase on sites other than the origin of replication. Recognizes and binds to abandoned replication forks and remodels them to uncover a helicase loading site. Promotes assembly of the primosome at these replication forks.</text>
</comment>
<dbReference type="GO" id="GO:0005524">
    <property type="term" value="F:ATP binding"/>
    <property type="evidence" value="ECO:0007669"/>
    <property type="project" value="UniProtKB-UniRule"/>
</dbReference>
<dbReference type="GO" id="GO:0016887">
    <property type="term" value="F:ATP hydrolysis activity"/>
    <property type="evidence" value="ECO:0007669"/>
    <property type="project" value="RHEA"/>
</dbReference>
<keyword evidence="7 12" id="KW-0862">Zinc</keyword>
<dbReference type="PANTHER" id="PTHR30580">
    <property type="entry name" value="PRIMOSOMAL PROTEIN N"/>
    <property type="match status" value="1"/>
</dbReference>
<evidence type="ECO:0000256" key="1">
    <source>
        <dbReference type="ARBA" id="ARBA00022515"/>
    </source>
</evidence>
<evidence type="ECO:0000256" key="7">
    <source>
        <dbReference type="ARBA" id="ARBA00022833"/>
    </source>
</evidence>
<dbReference type="GO" id="GO:0008270">
    <property type="term" value="F:zinc ion binding"/>
    <property type="evidence" value="ECO:0007669"/>
    <property type="project" value="UniProtKB-UniRule"/>
</dbReference>
<keyword evidence="4 12" id="KW-0547">Nucleotide-binding</keyword>
<dbReference type="CDD" id="cd17929">
    <property type="entry name" value="DEXHc_priA"/>
    <property type="match status" value="1"/>
</dbReference>
<evidence type="ECO:0000256" key="2">
    <source>
        <dbReference type="ARBA" id="ARBA00022705"/>
    </source>
</evidence>
<dbReference type="GO" id="GO:0006269">
    <property type="term" value="P:DNA replication, synthesis of primer"/>
    <property type="evidence" value="ECO:0007669"/>
    <property type="project" value="UniProtKB-KW"/>
</dbReference>
<comment type="catalytic activity">
    <reaction evidence="11 12">
        <text>ATP + H2O = ADP + phosphate + H(+)</text>
        <dbReference type="Rhea" id="RHEA:13065"/>
        <dbReference type="ChEBI" id="CHEBI:15377"/>
        <dbReference type="ChEBI" id="CHEBI:15378"/>
        <dbReference type="ChEBI" id="CHEBI:30616"/>
        <dbReference type="ChEBI" id="CHEBI:43474"/>
        <dbReference type="ChEBI" id="CHEBI:456216"/>
        <dbReference type="EC" id="5.6.2.4"/>
    </reaction>
</comment>
<dbReference type="Pfam" id="PF17764">
    <property type="entry name" value="PriA_3primeBD"/>
    <property type="match status" value="1"/>
</dbReference>
<dbReference type="InterPro" id="IPR027417">
    <property type="entry name" value="P-loop_NTPase"/>
</dbReference>
<dbReference type="Pfam" id="PF18074">
    <property type="entry name" value="PriA_C"/>
    <property type="match status" value="1"/>
</dbReference>
<comment type="similarity">
    <text evidence="12">Belongs to the helicase family. PriA subfamily.</text>
</comment>
<evidence type="ECO:0000256" key="6">
    <source>
        <dbReference type="ARBA" id="ARBA00022806"/>
    </source>
</evidence>
<dbReference type="PANTHER" id="PTHR30580:SF0">
    <property type="entry name" value="PRIMOSOMAL PROTEIN N"/>
    <property type="match status" value="1"/>
</dbReference>
<feature type="binding site" evidence="12">
    <location>
        <position position="526"/>
    </location>
    <ligand>
        <name>Zn(2+)</name>
        <dbReference type="ChEBI" id="CHEBI:29105"/>
        <label>2</label>
    </ligand>
</feature>
<dbReference type="Proteomes" id="UP000003340">
    <property type="component" value="Unassembled WGS sequence"/>
</dbReference>
<dbReference type="GO" id="GO:0043138">
    <property type="term" value="F:3'-5' DNA helicase activity"/>
    <property type="evidence" value="ECO:0007669"/>
    <property type="project" value="UniProtKB-EC"/>
</dbReference>
<keyword evidence="3 12" id="KW-0479">Metal-binding</keyword>
<dbReference type="eggNOG" id="COG1198">
    <property type="taxonomic scope" value="Bacteria"/>
</dbReference>
<evidence type="ECO:0000256" key="11">
    <source>
        <dbReference type="ARBA" id="ARBA00048988"/>
    </source>
</evidence>
<comment type="subunit">
    <text evidence="12">Component of the replication restart primosome.</text>
</comment>
<feature type="binding site" evidence="12">
    <location>
        <position position="557"/>
    </location>
    <ligand>
        <name>Zn(2+)</name>
        <dbReference type="ChEBI" id="CHEBI:29105"/>
        <label>1</label>
    </ligand>
</feature>
<evidence type="ECO:0000259" key="14">
    <source>
        <dbReference type="PROSITE" id="PS51194"/>
    </source>
</evidence>
<dbReference type="SMART" id="SM00490">
    <property type="entry name" value="HELICc"/>
    <property type="match status" value="1"/>
</dbReference>
<accession>C0EFK7</accession>
<feature type="binding site" evidence="12">
    <location>
        <position position="544"/>
    </location>
    <ligand>
        <name>Zn(2+)</name>
        <dbReference type="ChEBI" id="CHEBI:29105"/>
        <label>2</label>
    </ligand>
</feature>
<keyword evidence="10 12" id="KW-0413">Isomerase</keyword>
<keyword evidence="5 12" id="KW-0378">Hydrolase</keyword>